<evidence type="ECO:0000313" key="2">
    <source>
        <dbReference type="Proteomes" id="UP000002735"/>
    </source>
</evidence>
<organism evidence="1 2">
    <name type="scientific">Dickeya chrysanthemi (strain Ech1591)</name>
    <name type="common">Dickeya zeae (strain Ech1591)</name>
    <dbReference type="NCBI Taxonomy" id="561229"/>
    <lineage>
        <taxon>Bacteria</taxon>
        <taxon>Pseudomonadati</taxon>
        <taxon>Pseudomonadota</taxon>
        <taxon>Gammaproteobacteria</taxon>
        <taxon>Enterobacterales</taxon>
        <taxon>Pectobacteriaceae</taxon>
        <taxon>Dickeya</taxon>
    </lineage>
</organism>
<dbReference type="HOGENOM" id="CLU_2787156_0_0_6"/>
<dbReference type="AlphaFoldDB" id="C6CP70"/>
<dbReference type="KEGG" id="dze:Dd1591_4013"/>
<dbReference type="EMBL" id="CP001655">
    <property type="protein sequence ID" value="ACT08812.1"/>
    <property type="molecule type" value="Genomic_DNA"/>
</dbReference>
<sequence>MTDNPVIVQAIRPVLSLLTSLYVVVFHGDFVSLDYPPQKQQEKIKKRPHSDVTLNYRVHMGVPVEKAH</sequence>
<protein>
    <submittedName>
        <fullName evidence="1">Uncharacterized protein</fullName>
    </submittedName>
</protein>
<gene>
    <name evidence="1" type="ordered locus">Dd1591_4013</name>
</gene>
<accession>C6CP70</accession>
<name>C6CP70_DICC1</name>
<dbReference type="STRING" id="561229.Dd1591_4013"/>
<proteinExistence type="predicted"/>
<evidence type="ECO:0000313" key="1">
    <source>
        <dbReference type="EMBL" id="ACT08812.1"/>
    </source>
</evidence>
<reference evidence="1 2" key="1">
    <citation type="submission" date="2009-06" db="EMBL/GenBank/DDBJ databases">
        <title>Complete sequence of Dickeya zeae Ech1591.</title>
        <authorList>
            <consortium name="US DOE Joint Genome Institute"/>
            <person name="Lucas S."/>
            <person name="Copeland A."/>
            <person name="Lapidus A."/>
            <person name="Glavina del Rio T."/>
            <person name="Tice H."/>
            <person name="Bruce D."/>
            <person name="Goodwin L."/>
            <person name="Pitluck S."/>
            <person name="Chertkov O."/>
            <person name="Brettin T."/>
            <person name="Detter J.C."/>
            <person name="Han C."/>
            <person name="Larimer F."/>
            <person name="Land M."/>
            <person name="Hauser L."/>
            <person name="Kyrpides N."/>
            <person name="Ovchinnikova G."/>
            <person name="Balakrishnan V."/>
            <person name="Glasner J."/>
            <person name="Perna N.T."/>
        </authorList>
    </citation>
    <scope>NUCLEOTIDE SEQUENCE [LARGE SCALE GENOMIC DNA]</scope>
    <source>
        <strain evidence="1 2">Ech1591</strain>
    </source>
</reference>
<dbReference type="Proteomes" id="UP000002735">
    <property type="component" value="Chromosome"/>
</dbReference>